<gene>
    <name evidence="2" type="ORF">ACLA_004590</name>
</gene>
<keyword evidence="1" id="KW-1133">Transmembrane helix</keyword>
<evidence type="ECO:0000256" key="1">
    <source>
        <dbReference type="SAM" id="Phobius"/>
    </source>
</evidence>
<dbReference type="RefSeq" id="XP_001276471.1">
    <property type="nucleotide sequence ID" value="XM_001276470.1"/>
</dbReference>
<name>A1C5S7_ASPCL</name>
<organism evidence="2 3">
    <name type="scientific">Aspergillus clavatus (strain ATCC 1007 / CBS 513.65 / DSM 816 / NCTC 3887 / NRRL 1 / QM 1276 / 107)</name>
    <dbReference type="NCBI Taxonomy" id="344612"/>
    <lineage>
        <taxon>Eukaryota</taxon>
        <taxon>Fungi</taxon>
        <taxon>Dikarya</taxon>
        <taxon>Ascomycota</taxon>
        <taxon>Pezizomycotina</taxon>
        <taxon>Eurotiomycetes</taxon>
        <taxon>Eurotiomycetidae</taxon>
        <taxon>Eurotiales</taxon>
        <taxon>Aspergillaceae</taxon>
        <taxon>Aspergillus</taxon>
        <taxon>Aspergillus subgen. Fumigati</taxon>
    </lineage>
</organism>
<dbReference type="GeneID" id="4708731"/>
<dbReference type="PROSITE" id="PS51257">
    <property type="entry name" value="PROKAR_LIPOPROTEIN"/>
    <property type="match status" value="1"/>
</dbReference>
<protein>
    <submittedName>
        <fullName evidence="2">Uncharacterized protein</fullName>
    </submittedName>
</protein>
<keyword evidence="1" id="KW-0472">Membrane</keyword>
<keyword evidence="1" id="KW-0812">Transmembrane</keyword>
<dbReference type="HOGENOM" id="CLU_1864654_0_0_1"/>
<feature type="transmembrane region" description="Helical" evidence="1">
    <location>
        <begin position="12"/>
        <end position="32"/>
    </location>
</feature>
<dbReference type="PANTHER" id="PTHR38794:SF1">
    <property type="entry name" value="INTEGRAL MEMBRANE PROTEIN"/>
    <property type="match status" value="1"/>
</dbReference>
<evidence type="ECO:0000313" key="2">
    <source>
        <dbReference type="EMBL" id="EAW15045.1"/>
    </source>
</evidence>
<dbReference type="PANTHER" id="PTHR38794">
    <property type="entry name" value="INTEGRAL MEMBRANE PROTEIN"/>
    <property type="match status" value="1"/>
</dbReference>
<sequence>MTRYSEGSEAPTVIVMTLFLVVTLISGSLACFGTKWWKFGHLFHDDYYLILALVGHGTKIDTVLVSHDCLGIVTISTPKFIPFLRQLQLSGMRLDGMRLDGMTRYTVSSHAQSSRTKYFLLSRDRRRTDNESAHELD</sequence>
<dbReference type="STRING" id="344612.A1C5S7"/>
<dbReference type="VEuPathDB" id="FungiDB:ACLA_004590"/>
<keyword evidence="3" id="KW-1185">Reference proteome</keyword>
<dbReference type="AlphaFoldDB" id="A1C5S7"/>
<dbReference type="KEGG" id="act:ACLA_004590"/>
<proteinExistence type="predicted"/>
<dbReference type="OrthoDB" id="3918601at2759"/>
<accession>A1C5S7</accession>
<evidence type="ECO:0000313" key="3">
    <source>
        <dbReference type="Proteomes" id="UP000006701"/>
    </source>
</evidence>
<dbReference type="Proteomes" id="UP000006701">
    <property type="component" value="Unassembled WGS sequence"/>
</dbReference>
<reference evidence="2 3" key="1">
    <citation type="journal article" date="2008" name="PLoS Genet.">
        <title>Genomic islands in the pathogenic filamentous fungus Aspergillus fumigatus.</title>
        <authorList>
            <person name="Fedorova N.D."/>
            <person name="Khaldi N."/>
            <person name="Joardar V.S."/>
            <person name="Maiti R."/>
            <person name="Amedeo P."/>
            <person name="Anderson M.J."/>
            <person name="Crabtree J."/>
            <person name="Silva J.C."/>
            <person name="Badger J.H."/>
            <person name="Albarraq A."/>
            <person name="Angiuoli S."/>
            <person name="Bussey H."/>
            <person name="Bowyer P."/>
            <person name="Cotty P.J."/>
            <person name="Dyer P.S."/>
            <person name="Egan A."/>
            <person name="Galens K."/>
            <person name="Fraser-Liggett C.M."/>
            <person name="Haas B.J."/>
            <person name="Inman J.M."/>
            <person name="Kent R."/>
            <person name="Lemieux S."/>
            <person name="Malavazi I."/>
            <person name="Orvis J."/>
            <person name="Roemer T."/>
            <person name="Ronning C.M."/>
            <person name="Sundaram J.P."/>
            <person name="Sutton G."/>
            <person name="Turner G."/>
            <person name="Venter J.C."/>
            <person name="White O.R."/>
            <person name="Whitty B.R."/>
            <person name="Youngman P."/>
            <person name="Wolfe K.H."/>
            <person name="Goldman G.H."/>
            <person name="Wortman J.R."/>
            <person name="Jiang B."/>
            <person name="Denning D.W."/>
            <person name="Nierman W.C."/>
        </authorList>
    </citation>
    <scope>NUCLEOTIDE SEQUENCE [LARGE SCALE GENOMIC DNA]</scope>
    <source>
        <strain evidence="3">ATCC 1007 / CBS 513.65 / DSM 816 / NCTC 3887 / NRRL 1</strain>
    </source>
</reference>
<dbReference type="EMBL" id="DS027004">
    <property type="protein sequence ID" value="EAW15045.1"/>
    <property type="molecule type" value="Genomic_DNA"/>
</dbReference>